<protein>
    <submittedName>
        <fullName evidence="1">Resistance protein</fullName>
    </submittedName>
</protein>
<name>A0A9E7FA37_9LILI</name>
<dbReference type="Gene3D" id="3.80.10.10">
    <property type="entry name" value="Ribonuclease Inhibitor"/>
    <property type="match status" value="1"/>
</dbReference>
<evidence type="ECO:0000313" key="1">
    <source>
        <dbReference type="EMBL" id="URD91733.1"/>
    </source>
</evidence>
<accession>A0A9E7FA37</accession>
<sequence length="94" mass="10915">MAFDGDQARQSQEMRKATTARTLSLWLNNDKLLSSEFVGWQKLEGVRELEISGCEELRCFPPGIEHLEWLEIIRCNNLISQFLIGRKNTEFLLT</sequence>
<evidence type="ECO:0000313" key="2">
    <source>
        <dbReference type="Proteomes" id="UP001055439"/>
    </source>
</evidence>
<dbReference type="Proteomes" id="UP001055439">
    <property type="component" value="Chromosome 3"/>
</dbReference>
<dbReference type="InterPro" id="IPR032675">
    <property type="entry name" value="LRR_dom_sf"/>
</dbReference>
<reference evidence="1" key="1">
    <citation type="submission" date="2022-05" db="EMBL/GenBank/DDBJ databases">
        <title>The Musa troglodytarum L. genome provides insights into the mechanism of non-climacteric behaviour and enrichment of carotenoids.</title>
        <authorList>
            <person name="Wang J."/>
        </authorList>
    </citation>
    <scope>NUCLEOTIDE SEQUENCE</scope>
    <source>
        <tissue evidence="1">Leaf</tissue>
    </source>
</reference>
<gene>
    <name evidence="1" type="ORF">MUK42_03853</name>
</gene>
<dbReference type="AlphaFoldDB" id="A0A9E7FA37"/>
<keyword evidence="2" id="KW-1185">Reference proteome</keyword>
<dbReference type="OrthoDB" id="2018467at2759"/>
<proteinExistence type="predicted"/>
<dbReference type="EMBL" id="CP097505">
    <property type="protein sequence ID" value="URD91733.1"/>
    <property type="molecule type" value="Genomic_DNA"/>
</dbReference>
<organism evidence="1 2">
    <name type="scientific">Musa troglodytarum</name>
    <name type="common">fe'i banana</name>
    <dbReference type="NCBI Taxonomy" id="320322"/>
    <lineage>
        <taxon>Eukaryota</taxon>
        <taxon>Viridiplantae</taxon>
        <taxon>Streptophyta</taxon>
        <taxon>Embryophyta</taxon>
        <taxon>Tracheophyta</taxon>
        <taxon>Spermatophyta</taxon>
        <taxon>Magnoliopsida</taxon>
        <taxon>Liliopsida</taxon>
        <taxon>Zingiberales</taxon>
        <taxon>Musaceae</taxon>
        <taxon>Musa</taxon>
    </lineage>
</organism>